<evidence type="ECO:0000313" key="1">
    <source>
        <dbReference type="EMBL" id="MDR4324463.1"/>
    </source>
</evidence>
<proteinExistence type="predicted"/>
<gene>
    <name evidence="1" type="ORF">FOS08_00485</name>
</gene>
<organism evidence="1 2">
    <name type="scientific">Bacillus pseudomycoides</name>
    <dbReference type="NCBI Taxonomy" id="64104"/>
    <lineage>
        <taxon>Bacteria</taxon>
        <taxon>Bacillati</taxon>
        <taxon>Bacillota</taxon>
        <taxon>Bacilli</taxon>
        <taxon>Bacillales</taxon>
        <taxon>Bacillaceae</taxon>
        <taxon>Bacillus</taxon>
        <taxon>Bacillus cereus group</taxon>
    </lineage>
</organism>
<accession>A0AAJ3V4V2</accession>
<dbReference type="Proteomes" id="UP001248134">
    <property type="component" value="Unassembled WGS sequence"/>
</dbReference>
<dbReference type="AlphaFoldDB" id="A0AAJ3V4V2"/>
<evidence type="ECO:0000313" key="2">
    <source>
        <dbReference type="Proteomes" id="UP001248134"/>
    </source>
</evidence>
<dbReference type="EMBL" id="VLYX01000001">
    <property type="protein sequence ID" value="MDR4324463.1"/>
    <property type="molecule type" value="Genomic_DNA"/>
</dbReference>
<comment type="caution">
    <text evidence="1">The sequence shown here is derived from an EMBL/GenBank/DDBJ whole genome shotgun (WGS) entry which is preliminary data.</text>
</comment>
<sequence length="73" mass="8571">MFYSRYKKKVAVPVLFSFPWKIEWVVLHKDTTELLYRCILFVERGELFLLGQKQENPPPQARVEVDGSSSILV</sequence>
<reference evidence="1" key="1">
    <citation type="submission" date="2019-07" db="EMBL/GenBank/DDBJ databases">
        <title>Phylogenomic Reclassification of ATCC Bacillus Strains and Various Taxa within the Genus Bacillus.</title>
        <authorList>
            <person name="Riojas M.A."/>
            <person name="Frank A.M."/>
            <person name="Fenn S.L."/>
            <person name="King S.P."/>
            <person name="Brower S.M."/>
            <person name="Hazbon M.H."/>
        </authorList>
    </citation>
    <scope>NUCLEOTIDE SEQUENCE</scope>
    <source>
        <strain evidence="1">NR-12239</strain>
    </source>
</reference>
<name>A0AAJ3V4V2_9BACI</name>
<protein>
    <submittedName>
        <fullName evidence="1">Uncharacterized protein</fullName>
    </submittedName>
</protein>